<feature type="domain" description="Choloylglycine hydrolase/NAAA C-terminal" evidence="3">
    <location>
        <begin position="2"/>
        <end position="273"/>
    </location>
</feature>
<dbReference type="InterPro" id="IPR029132">
    <property type="entry name" value="CBAH/NAAA_C"/>
</dbReference>
<evidence type="ECO:0000256" key="2">
    <source>
        <dbReference type="ARBA" id="ARBA00022801"/>
    </source>
</evidence>
<gene>
    <name evidence="4" type="ORF">QUW44_07365</name>
</gene>
<evidence type="ECO:0000256" key="1">
    <source>
        <dbReference type="ARBA" id="ARBA00006625"/>
    </source>
</evidence>
<dbReference type="PANTHER" id="PTHR35527">
    <property type="entry name" value="CHOLOYLGLYCINE HYDROLASE"/>
    <property type="match status" value="1"/>
</dbReference>
<dbReference type="InterPro" id="IPR029055">
    <property type="entry name" value="Ntn_hydrolases_N"/>
</dbReference>
<evidence type="ECO:0000313" key="4">
    <source>
        <dbReference type="EMBL" id="MDM8266972.1"/>
    </source>
</evidence>
<dbReference type="RefSeq" id="WP_289586385.1">
    <property type="nucleotide sequence ID" value="NZ_JAUDDW010000029.1"/>
</dbReference>
<name>A0ABT7V0Z4_9LACO</name>
<dbReference type="InterPro" id="IPR052193">
    <property type="entry name" value="Peptidase_C59"/>
</dbReference>
<evidence type="ECO:0000259" key="3">
    <source>
        <dbReference type="Pfam" id="PF02275"/>
    </source>
</evidence>
<dbReference type="EMBL" id="JAUDDW010000029">
    <property type="protein sequence ID" value="MDM8266972.1"/>
    <property type="molecule type" value="Genomic_DNA"/>
</dbReference>
<evidence type="ECO:0000313" key="5">
    <source>
        <dbReference type="Proteomes" id="UP001529343"/>
    </source>
</evidence>
<proteinExistence type="inferred from homology"/>
<dbReference type="GO" id="GO:0016787">
    <property type="term" value="F:hydrolase activity"/>
    <property type="evidence" value="ECO:0007669"/>
    <property type="project" value="UniProtKB-KW"/>
</dbReference>
<accession>A0ABT7V0Z4</accession>
<dbReference type="Proteomes" id="UP001529343">
    <property type="component" value="Unassembled WGS sequence"/>
</dbReference>
<dbReference type="Pfam" id="PF02275">
    <property type="entry name" value="CBAH"/>
    <property type="match status" value="1"/>
</dbReference>
<reference evidence="5" key="1">
    <citation type="submission" date="2023-06" db="EMBL/GenBank/DDBJ databases">
        <title>Identification and characterization of horizontal gene transfer across gut microbiota members of farm animals based on homology search.</title>
        <authorList>
            <person name="Zeman M."/>
            <person name="Kubasova T."/>
            <person name="Jahodarova E."/>
            <person name="Nykrynova M."/>
            <person name="Rychlik I."/>
        </authorList>
    </citation>
    <scope>NUCLEOTIDE SEQUENCE [LARGE SCALE GENOMIC DNA]</scope>
    <source>
        <strain evidence="5">161_Gplus</strain>
    </source>
</reference>
<keyword evidence="2 4" id="KW-0378">Hydrolase</keyword>
<comment type="caution">
    <text evidence="4">The sequence shown here is derived from an EMBL/GenBank/DDBJ whole genome shotgun (WGS) entry which is preliminary data.</text>
</comment>
<dbReference type="Gene3D" id="3.60.60.10">
    <property type="entry name" value="Penicillin V Acylase, Chain A"/>
    <property type="match status" value="1"/>
</dbReference>
<dbReference type="SUPFAM" id="SSF56235">
    <property type="entry name" value="N-terminal nucleophile aminohydrolases (Ntn hydrolases)"/>
    <property type="match status" value="1"/>
</dbReference>
<protein>
    <submittedName>
        <fullName evidence="4">Linear amide C-N hydrolase</fullName>
    </submittedName>
</protein>
<keyword evidence="5" id="KW-1185">Reference proteome</keyword>
<sequence length="298" mass="33611">MCTVMTIDQEHLLGRTMDFPPRTPWHLTYLPQGYRWQPAEMPTEYRNRRALLGGMRVVDGHYLVGDGVNDAGLAMAELFFPVEADYPVAAQVGTRGLTPQDFIMWALGVHATVEELAADLDQVTVVDARWYDHQRYPFHWLVMDATGTYVIEPLGDRLHVRANPLAVFTNTPSLDEQAERLAAYLNQPITASAAQLIVTAATTNRPLPTGGNSVDRFIKAAICRWRQSPRSVAELHDFLQGVTVPHTPAHAHNYTHYQAVIDLAKRQYDFHDLHSGALVSRSLPELMREFPTMPQRFV</sequence>
<organism evidence="4 5">
    <name type="scientific">Limosilactobacillus pontis</name>
    <dbReference type="NCBI Taxonomy" id="35787"/>
    <lineage>
        <taxon>Bacteria</taxon>
        <taxon>Bacillati</taxon>
        <taxon>Bacillota</taxon>
        <taxon>Bacilli</taxon>
        <taxon>Lactobacillales</taxon>
        <taxon>Lactobacillaceae</taxon>
        <taxon>Limosilactobacillus</taxon>
    </lineage>
</organism>
<dbReference type="PANTHER" id="PTHR35527:SF2">
    <property type="entry name" value="HYDROLASE"/>
    <property type="match status" value="1"/>
</dbReference>
<comment type="similarity">
    <text evidence="1">Belongs to the peptidase C59 family.</text>
</comment>